<evidence type="ECO:0000313" key="3">
    <source>
        <dbReference type="EMBL" id="BAU18824.1"/>
    </source>
</evidence>
<dbReference type="STRING" id="28131.BWX40_10300"/>
<feature type="region of interest" description="Disordered" evidence="1">
    <location>
        <begin position="291"/>
        <end position="323"/>
    </location>
</feature>
<dbReference type="Pfam" id="PF14129">
    <property type="entry name" value="DUF4296"/>
    <property type="match status" value="1"/>
</dbReference>
<evidence type="ECO:0000313" key="4">
    <source>
        <dbReference type="Proteomes" id="UP000217431"/>
    </source>
</evidence>
<dbReference type="InterPro" id="IPR025381">
    <property type="entry name" value="DUF4296"/>
</dbReference>
<accession>A0A0T7AP40</accession>
<feature type="domain" description="DUF4296" evidence="2">
    <location>
        <begin position="32"/>
        <end position="112"/>
    </location>
</feature>
<protein>
    <recommendedName>
        <fullName evidence="2">DUF4296 domain-containing protein</fullName>
    </recommendedName>
</protein>
<dbReference type="RefSeq" id="WP_096408658.1">
    <property type="nucleotide sequence ID" value="NZ_AP014598.1"/>
</dbReference>
<name>A0A0T7AP40_PREIN</name>
<dbReference type="AlphaFoldDB" id="A0A0T7AP40"/>
<evidence type="ECO:0000259" key="2">
    <source>
        <dbReference type="Pfam" id="PF14129"/>
    </source>
</evidence>
<dbReference type="Proteomes" id="UP000217431">
    <property type="component" value="Chromosome II"/>
</dbReference>
<gene>
    <name evidence="3" type="ORF">PIOMA14_II_0319</name>
</gene>
<evidence type="ECO:0000256" key="1">
    <source>
        <dbReference type="SAM" id="MobiDB-lite"/>
    </source>
</evidence>
<dbReference type="EMBL" id="AP014598">
    <property type="protein sequence ID" value="BAU18824.1"/>
    <property type="molecule type" value="Genomic_DNA"/>
</dbReference>
<sequence>MHAQQPNNTQGRWAKLLILLVLVLVSCKPTVPSDYIQPSDMEDLLYDYHIAMSMAAIKNAPPTEQEAYKLAVFKRHDVSESEFSKSLQYYMRHTERLKKMYENIDERLQKEARAQGASASDFSQYGEASLKGDTTNVWNKARAVILMPQSPDNYRYFEIQTDTTYHKGDQLTLEFDPQFIVQDGTREGVAVFSVTFGNDSVATETIRIYNEDHQVLSIRDNNNVGIKRVRGYFYMPQPQEASSTFRLLAVTNIKLIRMHKSKTAATEASDSTDTTYPIRNVGGEAVEKLQVEPASGTDQPVMLERSTPKEALSEKNLQIPVTR</sequence>
<proteinExistence type="predicted"/>
<reference evidence="3 4" key="1">
    <citation type="journal article" date="2016" name="DNA Res.">
        <title>The complete genome sequencing of Prevotella intermedia strain OMA14 and a subsequent fine-scale, intra-species genomic comparison reveal an unusual amplification of conjugative and mobile transposons and identify a novel Prevotella-lineage-specific repeat.</title>
        <authorList>
            <person name="Naito M."/>
            <person name="Ogura Y."/>
            <person name="Itoh T."/>
            <person name="Shoji M."/>
            <person name="Okamoto M."/>
            <person name="Hayashi T."/>
            <person name="Nakayama K."/>
        </authorList>
    </citation>
    <scope>NUCLEOTIDE SEQUENCE [LARGE SCALE GENOMIC DNA]</scope>
    <source>
        <strain evidence="3 4">OMA14</strain>
    </source>
</reference>
<organism evidence="3 4">
    <name type="scientific">Prevotella intermedia</name>
    <dbReference type="NCBI Taxonomy" id="28131"/>
    <lineage>
        <taxon>Bacteria</taxon>
        <taxon>Pseudomonadati</taxon>
        <taxon>Bacteroidota</taxon>
        <taxon>Bacteroidia</taxon>
        <taxon>Bacteroidales</taxon>
        <taxon>Prevotellaceae</taxon>
        <taxon>Prevotella</taxon>
    </lineage>
</organism>